<reference evidence="7" key="1">
    <citation type="submission" date="2018-08" db="EMBL/GenBank/DDBJ databases">
        <authorList>
            <person name="Rossello M."/>
        </authorList>
    </citation>
    <scope>NUCLEOTIDE SEQUENCE [LARGE SCALE GENOMIC DNA]</scope>
    <source>
        <strain evidence="7">cv. Chinese Spring</strain>
    </source>
</reference>
<keyword evidence="2" id="KW-0433">Leucine-rich repeat</keyword>
<dbReference type="PANTHER" id="PTHR33377">
    <property type="entry name" value="OS10G0134700 PROTEIN-RELATED"/>
    <property type="match status" value="1"/>
</dbReference>
<organism evidence="7">
    <name type="scientific">Triticum aestivum</name>
    <name type="common">Wheat</name>
    <dbReference type="NCBI Taxonomy" id="4565"/>
    <lineage>
        <taxon>Eukaryota</taxon>
        <taxon>Viridiplantae</taxon>
        <taxon>Streptophyta</taxon>
        <taxon>Embryophyta</taxon>
        <taxon>Tracheophyta</taxon>
        <taxon>Spermatophyta</taxon>
        <taxon>Magnoliopsida</taxon>
        <taxon>Liliopsida</taxon>
        <taxon>Poales</taxon>
        <taxon>Poaceae</taxon>
        <taxon>BOP clade</taxon>
        <taxon>Pooideae</taxon>
        <taxon>Triticodae</taxon>
        <taxon>Triticeae</taxon>
        <taxon>Triticinae</taxon>
        <taxon>Triticum</taxon>
    </lineage>
</organism>
<dbReference type="GO" id="GO:0006952">
    <property type="term" value="P:defense response"/>
    <property type="evidence" value="ECO:0007669"/>
    <property type="project" value="UniProtKB-KW"/>
</dbReference>
<evidence type="ECO:0000256" key="1">
    <source>
        <dbReference type="ARBA" id="ARBA00008894"/>
    </source>
</evidence>
<dbReference type="OMA" id="RTIFICK"/>
<sequence length="511" mass="57560">MPQPEPQVGLSLFSSLVDPSIPPGTLQGPSEMEPLLSAIVGDLVSRALSMVTQRYLQSKGAEEEKLQRLRAVLLRIDATVEEAEGRHITNQAMLQQLQMLRRGMYRGYYTLDTFRYRAHRDEADGKASTRRSLALSRFSPSSSRRTSSSVCDAQRMDLVLDAGSCNNLDKMLSSLERMIGDMQEFVMFLGSYPRISQQPYDAYLFHDQVMFGRQMEKETILSFLLCREAARNGSLGVLPIIGPARVGKSTLVEHVCLDERVRRRFSSIVFFSGNDLNGGNLATLKGDMDEETWRGLYTSAASHLTPGSKIILTSRSEKIASLGTAQSLVLKFLSQEAYWYFFKTAAFGSTDPGEHPNLAALGMEIVVHMNRSFVAANTVASLLRTNLDTRFWRRVLRCLRDFASKHLSMFGEHPTNLLQKDQPVYMWTMAKTSNVVVMRDIYHEPSPKISEVPRITAQDVLSGRVMSEGTFQAVAWRSRIPPCYTYLVSFIVSRTDKHAVLGKKRSRQERI</sequence>
<dbReference type="InterPro" id="IPR041118">
    <property type="entry name" value="Rx_N"/>
</dbReference>
<proteinExistence type="inferred from homology"/>
<dbReference type="OrthoDB" id="634934at2759"/>
<keyword evidence="8" id="KW-1185">Reference proteome</keyword>
<dbReference type="Gene3D" id="3.40.50.300">
    <property type="entry name" value="P-loop containing nucleotide triphosphate hydrolases"/>
    <property type="match status" value="1"/>
</dbReference>
<dbReference type="Gramene" id="TraesCS3A02G287000.1">
    <property type="protein sequence ID" value="TraesCS3A02G287000.1"/>
    <property type="gene ID" value="TraesCS3A02G287000"/>
</dbReference>
<dbReference type="SUPFAM" id="SSF52540">
    <property type="entry name" value="P-loop containing nucleoside triphosphate hydrolases"/>
    <property type="match status" value="1"/>
</dbReference>
<keyword evidence="4" id="KW-0547">Nucleotide-binding</keyword>
<evidence type="ECO:0000256" key="5">
    <source>
        <dbReference type="ARBA" id="ARBA00022821"/>
    </source>
</evidence>
<evidence type="ECO:0000256" key="2">
    <source>
        <dbReference type="ARBA" id="ARBA00022614"/>
    </source>
</evidence>
<evidence type="ECO:0000313" key="7">
    <source>
        <dbReference type="EnsemblPlants" id="TraesCS3A02G287000.1"/>
    </source>
</evidence>
<reference evidence="7" key="2">
    <citation type="submission" date="2018-10" db="UniProtKB">
        <authorList>
            <consortium name="EnsemblPlants"/>
        </authorList>
    </citation>
    <scope>IDENTIFICATION</scope>
</reference>
<dbReference type="AlphaFoldDB" id="A0A3B6EMI4"/>
<dbReference type="GO" id="GO:0043531">
    <property type="term" value="F:ADP binding"/>
    <property type="evidence" value="ECO:0007669"/>
    <property type="project" value="InterPro"/>
</dbReference>
<comment type="similarity">
    <text evidence="1">Belongs to the disease resistance NB-LRR family.</text>
</comment>
<dbReference type="STRING" id="4565.A0A3B6EMI4"/>
<evidence type="ECO:0000259" key="6">
    <source>
        <dbReference type="Pfam" id="PF18052"/>
    </source>
</evidence>
<dbReference type="Gramene" id="TraesCS3A03G0716900.1">
    <property type="protein sequence ID" value="TraesCS3A03G0716900.1.CDS"/>
    <property type="gene ID" value="TraesCS3A03G0716900"/>
</dbReference>
<evidence type="ECO:0000256" key="3">
    <source>
        <dbReference type="ARBA" id="ARBA00022737"/>
    </source>
</evidence>
<name>A0A3B6EMI4_WHEAT</name>
<keyword evidence="5" id="KW-0611">Plant defense</keyword>
<dbReference type="Pfam" id="PF18052">
    <property type="entry name" value="Rx_N"/>
    <property type="match status" value="1"/>
</dbReference>
<keyword evidence="3" id="KW-0677">Repeat</keyword>
<dbReference type="PANTHER" id="PTHR33377:SF60">
    <property type="entry name" value="NB-ARC DOMAIN-CONTAINING PROTEIN"/>
    <property type="match status" value="1"/>
</dbReference>
<dbReference type="InterPro" id="IPR027417">
    <property type="entry name" value="P-loop_NTPase"/>
</dbReference>
<evidence type="ECO:0000256" key="4">
    <source>
        <dbReference type="ARBA" id="ARBA00022741"/>
    </source>
</evidence>
<feature type="domain" description="Disease resistance N-terminal" evidence="6">
    <location>
        <begin position="40"/>
        <end position="129"/>
    </location>
</feature>
<dbReference type="EnsemblPlants" id="TraesCS3A02G287000.1">
    <property type="protein sequence ID" value="TraesCS3A02G287000.1"/>
    <property type="gene ID" value="TraesCS3A02G287000"/>
</dbReference>
<dbReference type="PaxDb" id="4565-Traes_3AL_3200489D8.1"/>
<dbReference type="Proteomes" id="UP000019116">
    <property type="component" value="Chromosome 3A"/>
</dbReference>
<accession>A0A3B6EMI4</accession>
<protein>
    <recommendedName>
        <fullName evidence="6">Disease resistance N-terminal domain-containing protein</fullName>
    </recommendedName>
</protein>
<evidence type="ECO:0000313" key="8">
    <source>
        <dbReference type="Proteomes" id="UP000019116"/>
    </source>
</evidence>